<evidence type="ECO:0000313" key="2">
    <source>
        <dbReference type="Proteomes" id="UP001470230"/>
    </source>
</evidence>
<keyword evidence="2" id="KW-1185">Reference proteome</keyword>
<evidence type="ECO:0008006" key="3">
    <source>
        <dbReference type="Google" id="ProtNLM"/>
    </source>
</evidence>
<organism evidence="1 2">
    <name type="scientific">Tritrichomonas musculus</name>
    <dbReference type="NCBI Taxonomy" id="1915356"/>
    <lineage>
        <taxon>Eukaryota</taxon>
        <taxon>Metamonada</taxon>
        <taxon>Parabasalia</taxon>
        <taxon>Tritrichomonadida</taxon>
        <taxon>Tritrichomonadidae</taxon>
        <taxon>Tritrichomonas</taxon>
    </lineage>
</organism>
<name>A0ABR2KWH4_9EUKA</name>
<dbReference type="InterPro" id="IPR011009">
    <property type="entry name" value="Kinase-like_dom_sf"/>
</dbReference>
<comment type="caution">
    <text evidence="1">The sequence shown here is derived from an EMBL/GenBank/DDBJ whole genome shotgun (WGS) entry which is preliminary data.</text>
</comment>
<protein>
    <recommendedName>
        <fullName evidence="3">Protein kinase domain-containing protein</fullName>
    </recommendedName>
</protein>
<evidence type="ECO:0000313" key="1">
    <source>
        <dbReference type="EMBL" id="KAK8895450.1"/>
    </source>
</evidence>
<dbReference type="Proteomes" id="UP001470230">
    <property type="component" value="Unassembled WGS sequence"/>
</dbReference>
<accession>A0ABR2KWH4</accession>
<dbReference type="EMBL" id="JAPFFF010000003">
    <property type="protein sequence ID" value="KAK8895450.1"/>
    <property type="molecule type" value="Genomic_DNA"/>
</dbReference>
<gene>
    <name evidence="1" type="ORF">M9Y10_023914</name>
</gene>
<reference evidence="1 2" key="1">
    <citation type="submission" date="2024-04" db="EMBL/GenBank/DDBJ databases">
        <title>Tritrichomonas musculus Genome.</title>
        <authorList>
            <person name="Alves-Ferreira E."/>
            <person name="Grigg M."/>
            <person name="Lorenzi H."/>
            <person name="Galac M."/>
        </authorList>
    </citation>
    <scope>NUCLEOTIDE SEQUENCE [LARGE SCALE GENOMIC DNA]</scope>
    <source>
        <strain evidence="1 2">EAF2021</strain>
    </source>
</reference>
<sequence length="165" mass="19148">MSVCFLSDVKDISHFKNPEIAIDSIFQKEVKTLKESFCFKSTSNDIKLIWSYISPSVSGYLIQKSYLKRSTNRIEKYILNLTNNTTPKDIAEDEYVELREVGTGSIFKCVLIICIAQCELYVIKKPNIEDPDIERLVKREAFNYSRLLHPFLPKYYGRVKMKSAT</sequence>
<dbReference type="SUPFAM" id="SSF56112">
    <property type="entry name" value="Protein kinase-like (PK-like)"/>
    <property type="match status" value="1"/>
</dbReference>
<dbReference type="Gene3D" id="3.30.200.20">
    <property type="entry name" value="Phosphorylase Kinase, domain 1"/>
    <property type="match status" value="1"/>
</dbReference>
<proteinExistence type="predicted"/>